<organism evidence="2 3">
    <name type="scientific">Megaselia scalaris</name>
    <name type="common">Humpbacked fly</name>
    <name type="synonym">Phora scalaris</name>
    <dbReference type="NCBI Taxonomy" id="36166"/>
    <lineage>
        <taxon>Eukaryota</taxon>
        <taxon>Metazoa</taxon>
        <taxon>Ecdysozoa</taxon>
        <taxon>Arthropoda</taxon>
        <taxon>Hexapoda</taxon>
        <taxon>Insecta</taxon>
        <taxon>Pterygota</taxon>
        <taxon>Neoptera</taxon>
        <taxon>Endopterygota</taxon>
        <taxon>Diptera</taxon>
        <taxon>Brachycera</taxon>
        <taxon>Muscomorpha</taxon>
        <taxon>Platypezoidea</taxon>
        <taxon>Phoridae</taxon>
        <taxon>Megaseliini</taxon>
        <taxon>Megaselia</taxon>
    </lineage>
</organism>
<feature type="compositionally biased region" description="Polar residues" evidence="1">
    <location>
        <begin position="82"/>
        <end position="91"/>
    </location>
</feature>
<dbReference type="InterPro" id="IPR036728">
    <property type="entry name" value="PBP_GOBP_sf"/>
</dbReference>
<protein>
    <submittedName>
        <fullName evidence="2">Uncharacterized protein</fullName>
    </submittedName>
</protein>
<dbReference type="EnsemblMetazoa" id="MESCA006972-RA">
    <property type="protein sequence ID" value="MESCA006972-PA"/>
    <property type="gene ID" value="MESCA006972"/>
</dbReference>
<evidence type="ECO:0000256" key="1">
    <source>
        <dbReference type="SAM" id="MobiDB-lite"/>
    </source>
</evidence>
<feature type="compositionally biased region" description="Basic and acidic residues" evidence="1">
    <location>
        <begin position="93"/>
        <end position="110"/>
    </location>
</feature>
<feature type="region of interest" description="Disordered" evidence="1">
    <location>
        <begin position="1"/>
        <end position="114"/>
    </location>
</feature>
<dbReference type="GO" id="GO:0005549">
    <property type="term" value="F:odorant binding"/>
    <property type="evidence" value="ECO:0007669"/>
    <property type="project" value="InterPro"/>
</dbReference>
<reference evidence="2" key="2">
    <citation type="submission" date="2015-06" db="UniProtKB">
        <authorList>
            <consortium name="EnsemblMetazoa"/>
        </authorList>
    </citation>
    <scope>IDENTIFICATION</scope>
</reference>
<dbReference type="EMBL" id="CAQQ02133155">
    <property type="status" value="NOT_ANNOTATED_CDS"/>
    <property type="molecule type" value="Genomic_DNA"/>
</dbReference>
<evidence type="ECO:0000313" key="3">
    <source>
        <dbReference type="Proteomes" id="UP000015102"/>
    </source>
</evidence>
<sequence>MTFSNVVMNGPGCYGKGGGQDKKASKRDRSQNDIMPHPGKRISSDKDRPSTSGTKSSNVVRGDKTVRNTHSSLSNVKKKTDLTASAPTTSNEIDEKKARMQSKPEVKSIDKLPFSENESEGQYYGRKYLGPQNECGQFLMKSAISKMVKFITDKPKQHFECCNDQFYTDPIIDVASSVYTKCKTKFGEDKSTCFHSCIYMEAGFYGNNGLDTTVMRKMLGPANMVGEDGDWKKSNINKWMDKCFKEIPGGIECSQEIVDIDNCFWHHMFTNCPSYNPEKC</sequence>
<dbReference type="HOGENOM" id="CLU_994952_0_0_1"/>
<keyword evidence="3" id="KW-1185">Reference proteome</keyword>
<dbReference type="SUPFAM" id="SSF47565">
    <property type="entry name" value="Insect pheromone/odorant-binding proteins"/>
    <property type="match status" value="1"/>
</dbReference>
<feature type="compositionally biased region" description="Basic and acidic residues" evidence="1">
    <location>
        <begin position="19"/>
        <end position="31"/>
    </location>
</feature>
<proteinExistence type="predicted"/>
<accession>T1GTE2</accession>
<name>T1GTE2_MEGSC</name>
<dbReference type="AlphaFoldDB" id="T1GTE2"/>
<dbReference type="Proteomes" id="UP000015102">
    <property type="component" value="Unassembled WGS sequence"/>
</dbReference>
<reference evidence="3" key="1">
    <citation type="submission" date="2013-02" db="EMBL/GenBank/DDBJ databases">
        <authorList>
            <person name="Hughes D."/>
        </authorList>
    </citation>
    <scope>NUCLEOTIDE SEQUENCE</scope>
    <source>
        <strain>Durham</strain>
        <strain evidence="3">NC isolate 2 -- Noor lab</strain>
    </source>
</reference>
<evidence type="ECO:0000313" key="2">
    <source>
        <dbReference type="EnsemblMetazoa" id="MESCA006972-PA"/>
    </source>
</evidence>
<feature type="compositionally biased region" description="Polar residues" evidence="1">
    <location>
        <begin position="50"/>
        <end position="59"/>
    </location>
</feature>
<dbReference type="Gene3D" id="1.10.238.270">
    <property type="match status" value="1"/>
</dbReference>